<dbReference type="Proteomes" id="UP000243006">
    <property type="component" value="Unassembled WGS sequence"/>
</dbReference>
<sequence length="90" mass="10448">MLLYPYISHQQQQQQRLSSAYSWTSRSPGANKLVSKRFRHFLGKQTEHPRCKLNQVQDVSNSGFGQFQRLPMAGSFEEDNHDCPGKKDTY</sequence>
<comment type="caution">
    <text evidence="1">The sequence shown here is derived from an EMBL/GenBank/DDBJ whole genome shotgun (WGS) entry which is preliminary data.</text>
</comment>
<accession>A0A1Y3EDV8</accession>
<dbReference type="AlphaFoldDB" id="A0A1Y3EDV8"/>
<reference evidence="1 2" key="1">
    <citation type="submission" date="2015-04" db="EMBL/GenBank/DDBJ databases">
        <title>Draft genome of the roundworm Trichinella nativa.</title>
        <authorList>
            <person name="Mitreva M."/>
        </authorList>
    </citation>
    <scope>NUCLEOTIDE SEQUENCE [LARGE SCALE GENOMIC DNA]</scope>
    <source>
        <strain evidence="1 2">ISS45</strain>
    </source>
</reference>
<evidence type="ECO:0000313" key="2">
    <source>
        <dbReference type="Proteomes" id="UP000243006"/>
    </source>
</evidence>
<proteinExistence type="predicted"/>
<gene>
    <name evidence="1" type="ORF">D917_09825</name>
</gene>
<evidence type="ECO:0000313" key="1">
    <source>
        <dbReference type="EMBL" id="OUC43334.1"/>
    </source>
</evidence>
<name>A0A1Y3EDV8_9BILA</name>
<protein>
    <submittedName>
        <fullName evidence="1">Uncharacterized protein</fullName>
    </submittedName>
</protein>
<organism evidence="1 2">
    <name type="scientific">Trichinella nativa</name>
    <dbReference type="NCBI Taxonomy" id="6335"/>
    <lineage>
        <taxon>Eukaryota</taxon>
        <taxon>Metazoa</taxon>
        <taxon>Ecdysozoa</taxon>
        <taxon>Nematoda</taxon>
        <taxon>Enoplea</taxon>
        <taxon>Dorylaimia</taxon>
        <taxon>Trichinellida</taxon>
        <taxon>Trichinellidae</taxon>
        <taxon>Trichinella</taxon>
    </lineage>
</organism>
<dbReference type="EMBL" id="LVZM01015319">
    <property type="protein sequence ID" value="OUC43334.1"/>
    <property type="molecule type" value="Genomic_DNA"/>
</dbReference>